<evidence type="ECO:0000313" key="2">
    <source>
        <dbReference type="Proteomes" id="UP000051557"/>
    </source>
</evidence>
<dbReference type="Proteomes" id="UP000051557">
    <property type="component" value="Unassembled WGS sequence"/>
</dbReference>
<proteinExistence type="predicted"/>
<accession>A0A0R2X9Z7</accession>
<comment type="caution">
    <text evidence="1">The sequence shown here is derived from an EMBL/GenBank/DDBJ whole genome shotgun (WGS) entry which is preliminary data.</text>
</comment>
<dbReference type="AlphaFoldDB" id="A0A0R2X9Z7"/>
<evidence type="ECO:0000313" key="1">
    <source>
        <dbReference type="EMBL" id="KRP32904.1"/>
    </source>
</evidence>
<sequence>MPGDVEKLGIGPRDGGWGGVGQKMSGLDRAEALGQAEGEHRVGLKAERGGVGVVGNGATGPIDKVGGVPDMVPVAVGEEKGVRLHFFLFQKIEKALGGIDGEEMAVKVEQVGVGRGKATRISQRFFHGLLGRGDEGLRD</sequence>
<dbReference type="EMBL" id="LIDM01000047">
    <property type="protein sequence ID" value="KRP32904.1"/>
    <property type="molecule type" value="Genomic_DNA"/>
</dbReference>
<name>A0A0R2X9Z7_9BACT</name>
<protein>
    <submittedName>
        <fullName evidence="1">Uncharacterized protein</fullName>
    </submittedName>
</protein>
<reference evidence="1 2" key="1">
    <citation type="submission" date="2015-10" db="EMBL/GenBank/DDBJ databases">
        <title>Metagenome-Assembled Genomes uncover a global brackish microbiome.</title>
        <authorList>
            <person name="Hugerth L.W."/>
            <person name="Larsson J."/>
            <person name="Alneberg J."/>
            <person name="Lindh M.V."/>
            <person name="Legrand C."/>
            <person name="Pinhassi J."/>
            <person name="Andersson A.F."/>
        </authorList>
    </citation>
    <scope>NUCLEOTIDE SEQUENCE [LARGE SCALE GENOMIC DNA]</scope>
    <source>
        <strain evidence="1">BACL9 MAG-120820-bin42</strain>
    </source>
</reference>
<gene>
    <name evidence="1" type="ORF">ABS32_02070</name>
</gene>
<organism evidence="1 2">
    <name type="scientific">Verrucomicrobia subdivision 6 bacterium BACL9 MAG-120820-bin42</name>
    <dbReference type="NCBI Taxonomy" id="1655634"/>
    <lineage>
        <taxon>Bacteria</taxon>
        <taxon>Pseudomonadati</taxon>
        <taxon>Verrucomicrobiota</taxon>
        <taxon>Verrucomicrobiia</taxon>
        <taxon>Verrucomicrobiales</taxon>
        <taxon>Verrucomicrobia subdivision 6</taxon>
    </lineage>
</organism>